<dbReference type="PROSITE" id="PS50931">
    <property type="entry name" value="HTH_LYSR"/>
    <property type="match status" value="1"/>
</dbReference>
<comment type="caution">
    <text evidence="6">The sequence shown here is derived from an EMBL/GenBank/DDBJ whole genome shotgun (WGS) entry which is preliminary data.</text>
</comment>
<dbReference type="SUPFAM" id="SSF53850">
    <property type="entry name" value="Periplasmic binding protein-like II"/>
    <property type="match status" value="1"/>
</dbReference>
<reference evidence="6 7" key="1">
    <citation type="submission" date="2014-04" db="EMBL/GenBank/DDBJ databases">
        <title>Marinobacterium kochiensis sp. nov., isolated from sediment sample collected from Kochi backwaters in Kerala, India.</title>
        <authorList>
            <person name="Singh A."/>
            <person name="Pinnaka A.K."/>
        </authorList>
    </citation>
    <scope>NUCLEOTIDE SEQUENCE [LARGE SCALE GENOMIC DNA]</scope>
    <source>
        <strain evidence="6 7">AK27</strain>
    </source>
</reference>
<gene>
    <name evidence="6" type="ORF">ADIMK_2858</name>
</gene>
<dbReference type="AlphaFoldDB" id="A0A081FWR8"/>
<dbReference type="PANTHER" id="PTHR30537">
    <property type="entry name" value="HTH-TYPE TRANSCRIPTIONAL REGULATOR"/>
    <property type="match status" value="1"/>
</dbReference>
<dbReference type="InterPro" id="IPR036390">
    <property type="entry name" value="WH_DNA-bd_sf"/>
</dbReference>
<dbReference type="Pfam" id="PF00126">
    <property type="entry name" value="HTH_1"/>
    <property type="match status" value="1"/>
</dbReference>
<dbReference type="InterPro" id="IPR058163">
    <property type="entry name" value="LysR-type_TF_proteobact-type"/>
</dbReference>
<feature type="domain" description="HTH lysR-type" evidence="5">
    <location>
        <begin position="6"/>
        <end position="63"/>
    </location>
</feature>
<dbReference type="InterPro" id="IPR005119">
    <property type="entry name" value="LysR_subst-bd"/>
</dbReference>
<organism evidence="6 7">
    <name type="scientific">Marinobacterium lacunae</name>
    <dbReference type="NCBI Taxonomy" id="1232683"/>
    <lineage>
        <taxon>Bacteria</taxon>
        <taxon>Pseudomonadati</taxon>
        <taxon>Pseudomonadota</taxon>
        <taxon>Gammaproteobacteria</taxon>
        <taxon>Oceanospirillales</taxon>
        <taxon>Oceanospirillaceae</taxon>
        <taxon>Marinobacterium</taxon>
    </lineage>
</organism>
<dbReference type="eggNOG" id="COG0583">
    <property type="taxonomic scope" value="Bacteria"/>
</dbReference>
<dbReference type="Gene3D" id="1.10.10.10">
    <property type="entry name" value="Winged helix-like DNA-binding domain superfamily/Winged helix DNA-binding domain"/>
    <property type="match status" value="1"/>
</dbReference>
<dbReference type="Pfam" id="PF03466">
    <property type="entry name" value="LysR_substrate"/>
    <property type="match status" value="1"/>
</dbReference>
<sequence>MHDALMNLNGIRVFEAAARLGSFKLAAEALCITPTAVSHQIRNLESRLDVALFERGVRQVRLTAAGTILAEAAQTSLQTLAAAFDRIGREGKQLTVSTTASFAALWLVPRLEGFSRLHPELEVFLQTGERPLDLKREAQVDIAIRYGVPPQPEATLLLQESFGFYATEQVIARIEAGEPVRALETTWKNTDLPAIGVAQWREQYGESIKVAGITRHNQEMHVTQAALAGQGVAFLSSLMAESAVEHGWLRPVKPQCTITGMGYYLVIGSGAETRPRVCAFKDWLESELRTDAV</sequence>
<dbReference type="Proteomes" id="UP000028252">
    <property type="component" value="Unassembled WGS sequence"/>
</dbReference>
<dbReference type="GO" id="GO:0003700">
    <property type="term" value="F:DNA-binding transcription factor activity"/>
    <property type="evidence" value="ECO:0007669"/>
    <property type="project" value="InterPro"/>
</dbReference>
<evidence type="ECO:0000256" key="3">
    <source>
        <dbReference type="ARBA" id="ARBA00023125"/>
    </source>
</evidence>
<dbReference type="Gene3D" id="3.40.190.290">
    <property type="match status" value="1"/>
</dbReference>
<evidence type="ECO:0000256" key="1">
    <source>
        <dbReference type="ARBA" id="ARBA00009437"/>
    </source>
</evidence>
<evidence type="ECO:0000256" key="2">
    <source>
        <dbReference type="ARBA" id="ARBA00023015"/>
    </source>
</evidence>
<dbReference type="STRING" id="1232683.ADIMK_2858"/>
<dbReference type="GO" id="GO:0006351">
    <property type="term" value="P:DNA-templated transcription"/>
    <property type="evidence" value="ECO:0007669"/>
    <property type="project" value="TreeGrafter"/>
</dbReference>
<dbReference type="PANTHER" id="PTHR30537:SF26">
    <property type="entry name" value="GLYCINE CLEAVAGE SYSTEM TRANSCRIPTIONAL ACTIVATOR"/>
    <property type="match status" value="1"/>
</dbReference>
<dbReference type="PATRIC" id="fig|1232683.4.peg.2809"/>
<comment type="similarity">
    <text evidence="1">Belongs to the LysR transcriptional regulatory family.</text>
</comment>
<dbReference type="OrthoDB" id="6787458at2"/>
<keyword evidence="3" id="KW-0238">DNA-binding</keyword>
<evidence type="ECO:0000313" key="7">
    <source>
        <dbReference type="Proteomes" id="UP000028252"/>
    </source>
</evidence>
<keyword evidence="4" id="KW-0804">Transcription</keyword>
<dbReference type="SUPFAM" id="SSF46785">
    <property type="entry name" value="Winged helix' DNA-binding domain"/>
    <property type="match status" value="1"/>
</dbReference>
<evidence type="ECO:0000259" key="5">
    <source>
        <dbReference type="PROSITE" id="PS50931"/>
    </source>
</evidence>
<accession>A0A081FWR8</accession>
<dbReference type="FunFam" id="1.10.10.10:FF:000001">
    <property type="entry name" value="LysR family transcriptional regulator"/>
    <property type="match status" value="1"/>
</dbReference>
<dbReference type="RefSeq" id="WP_036189663.1">
    <property type="nucleotide sequence ID" value="NZ_JMQN01000042.1"/>
</dbReference>
<keyword evidence="7" id="KW-1185">Reference proteome</keyword>
<dbReference type="InterPro" id="IPR000847">
    <property type="entry name" value="LysR_HTH_N"/>
</dbReference>
<protein>
    <submittedName>
        <fullName evidence="6">Glycine cleavage system transcriptional activator</fullName>
    </submittedName>
</protein>
<dbReference type="EMBL" id="JMQN01000042">
    <property type="protein sequence ID" value="KEA62973.1"/>
    <property type="molecule type" value="Genomic_DNA"/>
</dbReference>
<name>A0A081FWR8_9GAMM</name>
<keyword evidence="2" id="KW-0805">Transcription regulation</keyword>
<evidence type="ECO:0000256" key="4">
    <source>
        <dbReference type="ARBA" id="ARBA00023163"/>
    </source>
</evidence>
<dbReference type="GO" id="GO:0043565">
    <property type="term" value="F:sequence-specific DNA binding"/>
    <property type="evidence" value="ECO:0007669"/>
    <property type="project" value="TreeGrafter"/>
</dbReference>
<evidence type="ECO:0000313" key="6">
    <source>
        <dbReference type="EMBL" id="KEA62973.1"/>
    </source>
</evidence>
<proteinExistence type="inferred from homology"/>
<dbReference type="InterPro" id="IPR036388">
    <property type="entry name" value="WH-like_DNA-bd_sf"/>
</dbReference>